<evidence type="ECO:0000313" key="4">
    <source>
        <dbReference type="EMBL" id="KND00405.1"/>
    </source>
</evidence>
<dbReference type="OrthoDB" id="2152435at2759"/>
<dbReference type="InterPro" id="IPR039902">
    <property type="entry name" value="CCDC148/CCDC112"/>
</dbReference>
<dbReference type="STRING" id="645134.A0A0L0HHR4"/>
<feature type="compositionally biased region" description="Basic and acidic residues" evidence="3">
    <location>
        <begin position="614"/>
        <end position="625"/>
    </location>
</feature>
<dbReference type="eggNOG" id="ENOG502QUHE">
    <property type="taxonomic scope" value="Eukaryota"/>
</dbReference>
<feature type="compositionally biased region" description="Basic and acidic residues" evidence="3">
    <location>
        <begin position="444"/>
        <end position="466"/>
    </location>
</feature>
<dbReference type="EMBL" id="KQ257456">
    <property type="protein sequence ID" value="KND00405.1"/>
    <property type="molecule type" value="Genomic_DNA"/>
</dbReference>
<dbReference type="OMA" id="DIKEHVQ"/>
<evidence type="ECO:0000256" key="1">
    <source>
        <dbReference type="ARBA" id="ARBA00023054"/>
    </source>
</evidence>
<dbReference type="InParanoid" id="A0A0L0HHR4"/>
<feature type="coiled-coil region" evidence="2">
    <location>
        <begin position="546"/>
        <end position="594"/>
    </location>
</feature>
<dbReference type="PANTHER" id="PTHR21549">
    <property type="entry name" value="MUTATED IN BLADDER CANCER 1"/>
    <property type="match status" value="1"/>
</dbReference>
<dbReference type="PANTHER" id="PTHR21549:SF0">
    <property type="entry name" value="COILED-COIL DOMAIN-CONTAINING PROTEIN 112"/>
    <property type="match status" value="1"/>
</dbReference>
<accession>A0A0L0HHR4</accession>
<gene>
    <name evidence="4" type="ORF">SPPG_04728</name>
</gene>
<organism evidence="4 5">
    <name type="scientific">Spizellomyces punctatus (strain DAOM BR117)</name>
    <dbReference type="NCBI Taxonomy" id="645134"/>
    <lineage>
        <taxon>Eukaryota</taxon>
        <taxon>Fungi</taxon>
        <taxon>Fungi incertae sedis</taxon>
        <taxon>Chytridiomycota</taxon>
        <taxon>Chytridiomycota incertae sedis</taxon>
        <taxon>Chytridiomycetes</taxon>
        <taxon>Spizellomycetales</taxon>
        <taxon>Spizellomycetaceae</taxon>
        <taxon>Spizellomyces</taxon>
    </lineage>
</organism>
<feature type="region of interest" description="Disordered" evidence="3">
    <location>
        <begin position="598"/>
        <end position="625"/>
    </location>
</feature>
<dbReference type="VEuPathDB" id="FungiDB:SPPG_04728"/>
<keyword evidence="1 2" id="KW-0175">Coiled coil</keyword>
<evidence type="ECO:0008006" key="6">
    <source>
        <dbReference type="Google" id="ProtNLM"/>
    </source>
</evidence>
<dbReference type="RefSeq" id="XP_016608444.1">
    <property type="nucleotide sequence ID" value="XM_016752960.1"/>
</dbReference>
<evidence type="ECO:0000256" key="3">
    <source>
        <dbReference type="SAM" id="MobiDB-lite"/>
    </source>
</evidence>
<keyword evidence="5" id="KW-1185">Reference proteome</keyword>
<name>A0A0L0HHR4_SPIPD</name>
<dbReference type="GeneID" id="27688160"/>
<protein>
    <recommendedName>
        <fullName evidence="6">Coiled-coil domain-containing protein 112</fullName>
    </recommendedName>
</protein>
<feature type="coiled-coil region" evidence="2">
    <location>
        <begin position="280"/>
        <end position="307"/>
    </location>
</feature>
<feature type="region of interest" description="Disordered" evidence="3">
    <location>
        <begin position="144"/>
        <end position="173"/>
    </location>
</feature>
<feature type="coiled-coil region" evidence="2">
    <location>
        <begin position="472"/>
        <end position="514"/>
    </location>
</feature>
<dbReference type="AlphaFoldDB" id="A0A0L0HHR4"/>
<reference evidence="4 5" key="1">
    <citation type="submission" date="2009-08" db="EMBL/GenBank/DDBJ databases">
        <title>The Genome Sequence of Spizellomyces punctatus strain DAOM BR117.</title>
        <authorList>
            <consortium name="The Broad Institute Genome Sequencing Platform"/>
            <person name="Russ C."/>
            <person name="Cuomo C."/>
            <person name="Shea T."/>
            <person name="Young S.K."/>
            <person name="Zeng Q."/>
            <person name="Koehrsen M."/>
            <person name="Haas B."/>
            <person name="Borodovsky M."/>
            <person name="Guigo R."/>
            <person name="Alvarado L."/>
            <person name="Berlin A."/>
            <person name="Bochicchio J."/>
            <person name="Borenstein D."/>
            <person name="Chapman S."/>
            <person name="Chen Z."/>
            <person name="Engels R."/>
            <person name="Freedman E."/>
            <person name="Gellesch M."/>
            <person name="Goldberg J."/>
            <person name="Griggs A."/>
            <person name="Gujja S."/>
            <person name="Heiman D."/>
            <person name="Hepburn T."/>
            <person name="Howarth C."/>
            <person name="Jen D."/>
            <person name="Larson L."/>
            <person name="Lewis B."/>
            <person name="Mehta T."/>
            <person name="Park D."/>
            <person name="Pearson M."/>
            <person name="Roberts A."/>
            <person name="Saif S."/>
            <person name="Shenoy N."/>
            <person name="Sisk P."/>
            <person name="Stolte C."/>
            <person name="Sykes S."/>
            <person name="Thomson T."/>
            <person name="Walk T."/>
            <person name="White J."/>
            <person name="Yandava C."/>
            <person name="Burger G."/>
            <person name="Gray M.W."/>
            <person name="Holland P.W.H."/>
            <person name="King N."/>
            <person name="Lang F.B.F."/>
            <person name="Roger A.J."/>
            <person name="Ruiz-Trillo I."/>
            <person name="Lander E."/>
            <person name="Nusbaum C."/>
        </authorList>
    </citation>
    <scope>NUCLEOTIDE SEQUENCE [LARGE SCALE GENOMIC DNA]</scope>
    <source>
        <strain evidence="4 5">DAOM BR117</strain>
    </source>
</reference>
<dbReference type="Proteomes" id="UP000053201">
    <property type="component" value="Unassembled WGS sequence"/>
</dbReference>
<feature type="region of interest" description="Disordered" evidence="3">
    <location>
        <begin position="439"/>
        <end position="466"/>
    </location>
</feature>
<evidence type="ECO:0000313" key="5">
    <source>
        <dbReference type="Proteomes" id="UP000053201"/>
    </source>
</evidence>
<evidence type="ECO:0000256" key="2">
    <source>
        <dbReference type="SAM" id="Coils"/>
    </source>
</evidence>
<proteinExistence type="predicted"/>
<sequence length="645" mass="74233">MLCADPPEVKNECQSSCHCEDLVQSAETLGTETNLGSPITLEGYYNDRGEFQSMGQETDELTSCISGDESESPDAQELLFQMMAELQRIQGVLEPEACTDFNPTDSPGRAGCKPDEHVRARYNDDHDDVVLMDVDEQVDLEEVNLPPSSTKAKRGRQLSSTPKSSQNHRRMMEAASKKKNVLEAMYKERSKCQIIEKELQAVTSKVAIRADILQCVGDVWSRSLEEMKLEKAQLSTRIEQIRHNVQKLWQYVQAPKPGNAYISSLKQLMETIEAGILVFKNTERERYEQVLQQEKKLTQELACAEDHINSWGQQQDESATITQGKDGRSQPKRAAANNVHTEGTLLPEAIAYQNFLARHGGPYGGWEDVTHNAFVKLRQKHFSNTNAFLQACVSKLPGITIEMASAHEAWYESFLRVSEERKMAIARWKQSKAVSAEKNVQMKAETESGKKERTKGDTQRNRAMRDRQKEILACWKSQKQAEKEEAERIKQEELQRAKEEQKRWREEQRNLRDRVSIYVQKRSETRSLQQKLDEEAERQKKKFTSLLVAEEAKRLAQKNAELLQQRREAVTARVKKEEERTKRLERLREQVAVDVPRDPSRILRPTEAFQNKVEGPHEDATEKVKDHFKPVILPRRHIPDWRRGL</sequence>